<keyword evidence="3" id="KW-1185">Reference proteome</keyword>
<protein>
    <recommendedName>
        <fullName evidence="4">RNase H type-1 domain-containing protein</fullName>
    </recommendedName>
</protein>
<keyword evidence="1" id="KW-0732">Signal</keyword>
<feature type="signal peptide" evidence="1">
    <location>
        <begin position="1"/>
        <end position="22"/>
    </location>
</feature>
<accession>A0A7J8MQY7</accession>
<organism evidence="2 3">
    <name type="scientific">Gossypium lobatum</name>
    <dbReference type="NCBI Taxonomy" id="34289"/>
    <lineage>
        <taxon>Eukaryota</taxon>
        <taxon>Viridiplantae</taxon>
        <taxon>Streptophyta</taxon>
        <taxon>Embryophyta</taxon>
        <taxon>Tracheophyta</taxon>
        <taxon>Spermatophyta</taxon>
        <taxon>Magnoliopsida</taxon>
        <taxon>eudicotyledons</taxon>
        <taxon>Gunneridae</taxon>
        <taxon>Pentapetalae</taxon>
        <taxon>rosids</taxon>
        <taxon>malvids</taxon>
        <taxon>Malvales</taxon>
        <taxon>Malvaceae</taxon>
        <taxon>Malvoideae</taxon>
        <taxon>Gossypium</taxon>
    </lineage>
</organism>
<evidence type="ECO:0000313" key="2">
    <source>
        <dbReference type="EMBL" id="MBA0567128.1"/>
    </source>
</evidence>
<dbReference type="Proteomes" id="UP000593572">
    <property type="component" value="Unassembled WGS sequence"/>
</dbReference>
<feature type="chain" id="PRO_5029567222" description="RNase H type-1 domain-containing protein" evidence="1">
    <location>
        <begin position="23"/>
        <end position="63"/>
    </location>
</feature>
<gene>
    <name evidence="2" type="ORF">Golob_011884</name>
</gene>
<proteinExistence type="predicted"/>
<feature type="non-terminal residue" evidence="2">
    <location>
        <position position="63"/>
    </location>
</feature>
<evidence type="ECO:0000256" key="1">
    <source>
        <dbReference type="SAM" id="SignalP"/>
    </source>
</evidence>
<evidence type="ECO:0000313" key="3">
    <source>
        <dbReference type="Proteomes" id="UP000593572"/>
    </source>
</evidence>
<sequence length="63" mass="7360">MEWWPEFLGMLLLAGWFGYKRATIQTDNLEVVRALTMEEQVGSGITLLRMIQRLLCSEGQWEI</sequence>
<reference evidence="2 3" key="1">
    <citation type="journal article" date="2019" name="Genome Biol. Evol.">
        <title>Insights into the evolution of the New World diploid cottons (Gossypium, subgenus Houzingenia) based on genome sequencing.</title>
        <authorList>
            <person name="Grover C.E."/>
            <person name="Arick M.A. 2nd"/>
            <person name="Thrash A."/>
            <person name="Conover J.L."/>
            <person name="Sanders W.S."/>
            <person name="Peterson D.G."/>
            <person name="Frelichowski J.E."/>
            <person name="Scheffler J.A."/>
            <person name="Scheffler B.E."/>
            <person name="Wendel J.F."/>
        </authorList>
    </citation>
    <scope>NUCLEOTIDE SEQUENCE [LARGE SCALE GENOMIC DNA]</scope>
    <source>
        <strain evidence="2">157</strain>
        <tissue evidence="2">Leaf</tissue>
    </source>
</reference>
<name>A0A7J8MQY7_9ROSI</name>
<evidence type="ECO:0008006" key="4">
    <source>
        <dbReference type="Google" id="ProtNLM"/>
    </source>
</evidence>
<dbReference type="AlphaFoldDB" id="A0A7J8MQY7"/>
<comment type="caution">
    <text evidence="2">The sequence shown here is derived from an EMBL/GenBank/DDBJ whole genome shotgun (WGS) entry which is preliminary data.</text>
</comment>
<dbReference type="EMBL" id="JABEZX010000009">
    <property type="protein sequence ID" value="MBA0567128.1"/>
    <property type="molecule type" value="Genomic_DNA"/>
</dbReference>